<keyword evidence="3 5" id="KW-0732">Signal</keyword>
<accession>A0A7K1FEV4</accession>
<dbReference type="Pfam" id="PF13407">
    <property type="entry name" value="Peripla_BP_4"/>
    <property type="match status" value="1"/>
</dbReference>
<proteinExistence type="inferred from homology"/>
<dbReference type="PROSITE" id="PS51257">
    <property type="entry name" value="PROKAR_LIPOPROTEIN"/>
    <property type="match status" value="1"/>
</dbReference>
<protein>
    <submittedName>
        <fullName evidence="7">Substrate-binding domain-containing protein</fullName>
    </submittedName>
</protein>
<reference evidence="7 8" key="1">
    <citation type="submission" date="2019-11" db="EMBL/GenBank/DDBJ databases">
        <authorList>
            <person name="Jiang L.-Q."/>
        </authorList>
    </citation>
    <scope>NUCLEOTIDE SEQUENCE [LARGE SCALE GENOMIC DNA]</scope>
    <source>
        <strain evidence="7 8">YIM 132087</strain>
    </source>
</reference>
<dbReference type="RefSeq" id="WP_154766662.1">
    <property type="nucleotide sequence ID" value="NZ_WLYK01000001.1"/>
</dbReference>
<dbReference type="GO" id="GO:0030313">
    <property type="term" value="C:cell envelope"/>
    <property type="evidence" value="ECO:0007669"/>
    <property type="project" value="UniProtKB-SubCell"/>
</dbReference>
<evidence type="ECO:0000313" key="7">
    <source>
        <dbReference type="EMBL" id="MTD12632.1"/>
    </source>
</evidence>
<dbReference type="Gene3D" id="3.40.50.2300">
    <property type="match status" value="2"/>
</dbReference>
<evidence type="ECO:0000313" key="8">
    <source>
        <dbReference type="Proteomes" id="UP000460221"/>
    </source>
</evidence>
<sequence length="379" mass="38348">MQRRRFTTGAISALAVLGLVVSGCAQASDSASQTTATPPPTTAAETSSAAGSSDAPTSSSEATGGSGGSSETTESSAGGDGLSPTSMSDDPKPLIAIVSKGFQHQFWQAVKSGAESEAAKLGVEITFEGPASESEVEAQIDQLTQAIAKKPAALGFAALDSKAAAPLLQQAADADIPVIAFDSGVDSDIPLTTASTDNKAAAAEAAKHMSELIGGSGKVALVVHDQTSASGTERRDGFIEWMEANAPDIELLEPQYGGGDQAKSADITKSIIAANPDIKGIYGSNEGSAIGVVKGVEESGATGITVIGFDSGKAQIDAINSGIMAGAITQNPVGIGEKTVQAAVAALQGETLPKIIDTGFYWYDKTNINEPQIQAVLYQ</sequence>
<dbReference type="Proteomes" id="UP000460221">
    <property type="component" value="Unassembled WGS sequence"/>
</dbReference>
<feature type="region of interest" description="Disordered" evidence="4">
    <location>
        <begin position="27"/>
        <end position="90"/>
    </location>
</feature>
<dbReference type="EMBL" id="WLYK01000001">
    <property type="protein sequence ID" value="MTD12632.1"/>
    <property type="molecule type" value="Genomic_DNA"/>
</dbReference>
<evidence type="ECO:0000259" key="6">
    <source>
        <dbReference type="Pfam" id="PF13407"/>
    </source>
</evidence>
<feature type="domain" description="Periplasmic binding protein" evidence="6">
    <location>
        <begin position="95"/>
        <end position="350"/>
    </location>
</feature>
<comment type="caution">
    <text evidence="7">The sequence shown here is derived from an EMBL/GenBank/DDBJ whole genome shotgun (WGS) entry which is preliminary data.</text>
</comment>
<evidence type="ECO:0000256" key="5">
    <source>
        <dbReference type="SAM" id="SignalP"/>
    </source>
</evidence>
<evidence type="ECO:0000256" key="3">
    <source>
        <dbReference type="ARBA" id="ARBA00022729"/>
    </source>
</evidence>
<dbReference type="GO" id="GO:0030246">
    <property type="term" value="F:carbohydrate binding"/>
    <property type="evidence" value="ECO:0007669"/>
    <property type="project" value="UniProtKB-ARBA"/>
</dbReference>
<name>A0A7K1FEV4_9ACTN</name>
<comment type="subcellular location">
    <subcellularLocation>
        <location evidence="1">Cell envelope</location>
    </subcellularLocation>
</comment>
<evidence type="ECO:0000256" key="1">
    <source>
        <dbReference type="ARBA" id="ARBA00004196"/>
    </source>
</evidence>
<dbReference type="PANTHER" id="PTHR46847:SF1">
    <property type="entry name" value="D-ALLOSE-BINDING PERIPLASMIC PROTEIN-RELATED"/>
    <property type="match status" value="1"/>
</dbReference>
<evidence type="ECO:0000256" key="4">
    <source>
        <dbReference type="SAM" id="MobiDB-lite"/>
    </source>
</evidence>
<dbReference type="InterPro" id="IPR025997">
    <property type="entry name" value="SBP_2_dom"/>
</dbReference>
<dbReference type="InterPro" id="IPR028082">
    <property type="entry name" value="Peripla_BP_I"/>
</dbReference>
<dbReference type="AlphaFoldDB" id="A0A7K1FEV4"/>
<feature type="chain" id="PRO_5029616545" evidence="5">
    <location>
        <begin position="28"/>
        <end position="379"/>
    </location>
</feature>
<dbReference type="SUPFAM" id="SSF53822">
    <property type="entry name" value="Periplasmic binding protein-like I"/>
    <property type="match status" value="1"/>
</dbReference>
<dbReference type="CDD" id="cd20005">
    <property type="entry name" value="PBP1_ABC_sugar_binding-like"/>
    <property type="match status" value="1"/>
</dbReference>
<feature type="compositionally biased region" description="Low complexity" evidence="4">
    <location>
        <begin position="27"/>
        <end position="77"/>
    </location>
</feature>
<evidence type="ECO:0000256" key="2">
    <source>
        <dbReference type="ARBA" id="ARBA00007639"/>
    </source>
</evidence>
<feature type="signal peptide" evidence="5">
    <location>
        <begin position="1"/>
        <end position="27"/>
    </location>
</feature>
<organism evidence="7 8">
    <name type="scientific">Nakamurella alba</name>
    <dbReference type="NCBI Taxonomy" id="2665158"/>
    <lineage>
        <taxon>Bacteria</taxon>
        <taxon>Bacillati</taxon>
        <taxon>Actinomycetota</taxon>
        <taxon>Actinomycetes</taxon>
        <taxon>Nakamurellales</taxon>
        <taxon>Nakamurellaceae</taxon>
        <taxon>Nakamurella</taxon>
    </lineage>
</organism>
<dbReference type="PANTHER" id="PTHR46847">
    <property type="entry name" value="D-ALLOSE-BINDING PERIPLASMIC PROTEIN-RELATED"/>
    <property type="match status" value="1"/>
</dbReference>
<gene>
    <name evidence="7" type="ORF">GIS00_01565</name>
</gene>
<comment type="similarity">
    <text evidence="2">Belongs to the bacterial solute-binding protein 2 family.</text>
</comment>
<keyword evidence="8" id="KW-1185">Reference proteome</keyword>